<dbReference type="GO" id="GO:0005737">
    <property type="term" value="C:cytoplasm"/>
    <property type="evidence" value="ECO:0007669"/>
    <property type="project" value="UniProtKB-ARBA"/>
</dbReference>
<dbReference type="Proteomes" id="UP000242972">
    <property type="component" value="Unassembled WGS sequence"/>
</dbReference>
<dbReference type="GO" id="GO:0003723">
    <property type="term" value="F:RNA binding"/>
    <property type="evidence" value="ECO:0007669"/>
    <property type="project" value="InterPro"/>
</dbReference>
<keyword evidence="2 5" id="KW-0489">Methyltransferase</keyword>
<dbReference type="EMBL" id="PXYW01000034">
    <property type="protein sequence ID" value="PSR32637.1"/>
    <property type="molecule type" value="Genomic_DNA"/>
</dbReference>
<dbReference type="Pfam" id="PF22435">
    <property type="entry name" value="MRM3-like_sub_bind"/>
    <property type="match status" value="1"/>
</dbReference>
<dbReference type="PANTHER" id="PTHR43191">
    <property type="entry name" value="RRNA METHYLTRANSFERASE 3"/>
    <property type="match status" value="1"/>
</dbReference>
<evidence type="ECO:0000256" key="3">
    <source>
        <dbReference type="ARBA" id="ARBA00022679"/>
    </source>
</evidence>
<comment type="similarity">
    <text evidence="1">Belongs to the class IV-like SAM-binding methyltransferase superfamily. RNA methyltransferase TrmH family.</text>
</comment>
<dbReference type="CDD" id="cd01427">
    <property type="entry name" value="HAD_like"/>
    <property type="match status" value="1"/>
</dbReference>
<dbReference type="GO" id="GO:0032259">
    <property type="term" value="P:methylation"/>
    <property type="evidence" value="ECO:0007669"/>
    <property type="project" value="UniProtKB-KW"/>
</dbReference>
<dbReference type="InterPro" id="IPR051259">
    <property type="entry name" value="rRNA_Methyltransferase"/>
</dbReference>
<evidence type="ECO:0000256" key="2">
    <source>
        <dbReference type="ARBA" id="ARBA00022603"/>
    </source>
</evidence>
<evidence type="ECO:0000313" key="6">
    <source>
        <dbReference type="Proteomes" id="UP000242972"/>
    </source>
</evidence>
<dbReference type="InterPro" id="IPR029064">
    <property type="entry name" value="Ribosomal_eL30-like_sf"/>
</dbReference>
<dbReference type="SMART" id="SM00967">
    <property type="entry name" value="SpoU_sub_bind"/>
    <property type="match status" value="1"/>
</dbReference>
<sequence length="277" mass="29595">MILHPLDSSDNKIIRSLRRFMTSHTAREKNGRTVVEGRRMVAEALSSGVPFRQVVYSTRVLQDVDGKNLIARLQAQSVPLLYVTDRLMDEISGVETPQGVVGIVSWMVGERDTFPLPSAGPALFVVAEGIQDPGNLGTLIRAAQAAGAHGVGVTKGTVEVMNPKTLRSGAGSIFRIPVFRLPSEWTDQALAQGLAVYSTQIADGNPYDREDWTKPVVVVLGNEGNGLAEVPGAKPISVPMVPTANSLNVAIAGSVILFHAASQRRAHGLLPTPPHMV</sequence>
<dbReference type="InterPro" id="IPR053888">
    <property type="entry name" value="MRM3-like_sub_bind"/>
</dbReference>
<evidence type="ECO:0000313" key="5">
    <source>
        <dbReference type="EMBL" id="PSR32637.1"/>
    </source>
</evidence>
<dbReference type="PANTHER" id="PTHR43191:SF2">
    <property type="entry name" value="RRNA METHYLTRANSFERASE 3, MITOCHONDRIAL"/>
    <property type="match status" value="1"/>
</dbReference>
<keyword evidence="3 5" id="KW-0808">Transferase</keyword>
<dbReference type="Gene3D" id="3.40.1280.10">
    <property type="match status" value="1"/>
</dbReference>
<comment type="caution">
    <text evidence="5">The sequence shown here is derived from an EMBL/GenBank/DDBJ whole genome shotgun (WGS) entry which is preliminary data.</text>
</comment>
<dbReference type="InterPro" id="IPR001537">
    <property type="entry name" value="SpoU_MeTrfase"/>
</dbReference>
<dbReference type="InterPro" id="IPR013123">
    <property type="entry name" value="SpoU_subst-bd"/>
</dbReference>
<evidence type="ECO:0000256" key="1">
    <source>
        <dbReference type="ARBA" id="ARBA00007228"/>
    </source>
</evidence>
<gene>
    <name evidence="5" type="ORF">C7B46_13540</name>
</gene>
<dbReference type="Pfam" id="PF00588">
    <property type="entry name" value="SpoU_methylase"/>
    <property type="match status" value="1"/>
</dbReference>
<dbReference type="CDD" id="cd18095">
    <property type="entry name" value="SpoU-like_rRNA-MTase"/>
    <property type="match status" value="1"/>
</dbReference>
<dbReference type="InterPro" id="IPR029028">
    <property type="entry name" value="Alpha/beta_knot_MTases"/>
</dbReference>
<protein>
    <submittedName>
        <fullName evidence="5">RNA methyltransferase</fullName>
    </submittedName>
</protein>
<accession>A0A2T2XDV4</accession>
<dbReference type="GO" id="GO:0006396">
    <property type="term" value="P:RNA processing"/>
    <property type="evidence" value="ECO:0007669"/>
    <property type="project" value="InterPro"/>
</dbReference>
<dbReference type="GO" id="GO:0008173">
    <property type="term" value="F:RNA methyltransferase activity"/>
    <property type="evidence" value="ECO:0007669"/>
    <property type="project" value="InterPro"/>
</dbReference>
<evidence type="ECO:0000259" key="4">
    <source>
        <dbReference type="SMART" id="SM00967"/>
    </source>
</evidence>
<dbReference type="SUPFAM" id="SSF55315">
    <property type="entry name" value="L30e-like"/>
    <property type="match status" value="1"/>
</dbReference>
<dbReference type="Gene3D" id="3.30.1330.30">
    <property type="match status" value="1"/>
</dbReference>
<feature type="domain" description="RNA 2-O ribose methyltransferase substrate binding" evidence="4">
    <location>
        <begin position="34"/>
        <end position="110"/>
    </location>
</feature>
<dbReference type="AlphaFoldDB" id="A0A2T2XDV4"/>
<proteinExistence type="inferred from homology"/>
<dbReference type="SUPFAM" id="SSF75217">
    <property type="entry name" value="alpha/beta knot"/>
    <property type="match status" value="1"/>
</dbReference>
<organism evidence="5 6">
    <name type="scientific">Sulfobacillus benefaciens</name>
    <dbReference type="NCBI Taxonomy" id="453960"/>
    <lineage>
        <taxon>Bacteria</taxon>
        <taxon>Bacillati</taxon>
        <taxon>Bacillota</taxon>
        <taxon>Clostridia</taxon>
        <taxon>Eubacteriales</taxon>
        <taxon>Clostridiales Family XVII. Incertae Sedis</taxon>
        <taxon>Sulfobacillus</taxon>
    </lineage>
</organism>
<name>A0A2T2XDV4_9FIRM</name>
<reference evidence="5 6" key="1">
    <citation type="journal article" date="2014" name="BMC Genomics">
        <title>Comparison of environmental and isolate Sulfobacillus genomes reveals diverse carbon, sulfur, nitrogen, and hydrogen metabolisms.</title>
        <authorList>
            <person name="Justice N.B."/>
            <person name="Norman A."/>
            <person name="Brown C.T."/>
            <person name="Singh A."/>
            <person name="Thomas B.C."/>
            <person name="Banfield J.F."/>
        </authorList>
    </citation>
    <scope>NUCLEOTIDE SEQUENCE [LARGE SCALE GENOMIC DNA]</scope>
    <source>
        <strain evidence="5">AMDSBA4</strain>
    </source>
</reference>
<dbReference type="InterPro" id="IPR029026">
    <property type="entry name" value="tRNA_m1G_MTases_N"/>
</dbReference>